<organism evidence="2 3">
    <name type="scientific">Vallicoccus soli</name>
    <dbReference type="NCBI Taxonomy" id="2339232"/>
    <lineage>
        <taxon>Bacteria</taxon>
        <taxon>Bacillati</taxon>
        <taxon>Actinomycetota</taxon>
        <taxon>Actinomycetes</taxon>
        <taxon>Motilibacterales</taxon>
        <taxon>Vallicoccaceae</taxon>
        <taxon>Vallicoccus</taxon>
    </lineage>
</organism>
<proteinExistence type="predicted"/>
<dbReference type="Pfam" id="PF10103">
    <property type="entry name" value="Zincin_2"/>
    <property type="match status" value="1"/>
</dbReference>
<dbReference type="Gene3D" id="1.20.150.30">
    <property type="entry name" value="Zincin-like metallopeptidase, N-terminal domain"/>
    <property type="match status" value="1"/>
</dbReference>
<dbReference type="PANTHER" id="PTHR39420:SF1">
    <property type="entry name" value="HYDROLASE"/>
    <property type="match status" value="1"/>
</dbReference>
<keyword evidence="3" id="KW-1185">Reference proteome</keyword>
<evidence type="ECO:0000313" key="2">
    <source>
        <dbReference type="EMBL" id="RJK96025.1"/>
    </source>
</evidence>
<feature type="compositionally biased region" description="Low complexity" evidence="1">
    <location>
        <begin position="1"/>
        <end position="11"/>
    </location>
</feature>
<dbReference type="InterPro" id="IPR018766">
    <property type="entry name" value="Zinicin_2"/>
</dbReference>
<accession>A0A3A3Z3C6</accession>
<name>A0A3A3Z3C6_9ACTN</name>
<dbReference type="NCBIfam" id="TIGR03624">
    <property type="entry name" value="putative hydrolase"/>
    <property type="match status" value="1"/>
</dbReference>
<evidence type="ECO:0000313" key="3">
    <source>
        <dbReference type="Proteomes" id="UP000265614"/>
    </source>
</evidence>
<evidence type="ECO:0000256" key="1">
    <source>
        <dbReference type="SAM" id="MobiDB-lite"/>
    </source>
</evidence>
<dbReference type="InterPro" id="IPR022454">
    <property type="entry name" value="CHP03883_F420-assoc"/>
</dbReference>
<dbReference type="NCBIfam" id="TIGR03883">
    <property type="entry name" value="DUF2342_F420"/>
    <property type="match status" value="1"/>
</dbReference>
<dbReference type="Proteomes" id="UP000265614">
    <property type="component" value="Unassembled WGS sequence"/>
</dbReference>
<reference evidence="2 3" key="1">
    <citation type="submission" date="2018-09" db="EMBL/GenBank/DDBJ databases">
        <title>YIM 75000 draft genome.</title>
        <authorList>
            <person name="Tang S."/>
            <person name="Feng Y."/>
        </authorList>
    </citation>
    <scope>NUCLEOTIDE SEQUENCE [LARGE SCALE GENOMIC DNA]</scope>
    <source>
        <strain evidence="2 3">YIM 75000</strain>
    </source>
</reference>
<dbReference type="PANTHER" id="PTHR39420">
    <property type="match status" value="1"/>
</dbReference>
<dbReference type="SUPFAM" id="SSF55486">
    <property type="entry name" value="Metalloproteases ('zincins'), catalytic domain"/>
    <property type="match status" value="1"/>
</dbReference>
<gene>
    <name evidence="2" type="ORF">D5H78_10705</name>
</gene>
<feature type="region of interest" description="Disordered" evidence="1">
    <location>
        <begin position="1"/>
        <end position="20"/>
    </location>
</feature>
<dbReference type="AlphaFoldDB" id="A0A3A3Z3C6"/>
<dbReference type="OrthoDB" id="142939at2"/>
<dbReference type="EMBL" id="QZEZ01000004">
    <property type="protein sequence ID" value="RJK96025.1"/>
    <property type="molecule type" value="Genomic_DNA"/>
</dbReference>
<sequence>MSDAAGATGPRTPGPGGPDTVDWDLAVTTAERLVRPGPAVTRDEARAVVADLHRHAVAAQRHVRDVTGLHAPAGGASGVAVIDRPGWVRANAAGFRTLLEPLAEVLKEKRGGRTSALAQAVGPRVTAVETGALLAFLSGKVLGQYELFPPWGGDADPGAAPAGRLLLVAPNVVQAERDMGVDPRDFRLWVCVHEETHRVQFGAVPWLRTHLVGEVRALVEATDVDPAVLLRRLRTAAGAVGDALRAGPEAAPDGGTSLLEAVQSPRQREVLDRITALMSLLEGHADVVMDAVGPAVIPSVAQIRERFQRRREGSGRLDVALRRLLGLDAKMRQYRDGARFVEGVVARVGMDGFNTVWTSPETLPTRAELADPAAWVARTGPRRIGA</sequence>
<protein>
    <submittedName>
        <fullName evidence="2">Coenzyme F420 biosynthesis-associated protein</fullName>
    </submittedName>
</protein>
<comment type="caution">
    <text evidence="2">The sequence shown here is derived from an EMBL/GenBank/DDBJ whole genome shotgun (WGS) entry which is preliminary data.</text>
</comment>
<dbReference type="InterPro" id="IPR042271">
    <property type="entry name" value="Zinicin_2_N"/>
</dbReference>
<dbReference type="RefSeq" id="WP_119950451.1">
    <property type="nucleotide sequence ID" value="NZ_QZEZ01000004.1"/>
</dbReference>